<organism evidence="1 2">
    <name type="scientific">Methylobacterium brachiatum</name>
    <dbReference type="NCBI Taxonomy" id="269660"/>
    <lineage>
        <taxon>Bacteria</taxon>
        <taxon>Pseudomonadati</taxon>
        <taxon>Pseudomonadota</taxon>
        <taxon>Alphaproteobacteria</taxon>
        <taxon>Hyphomicrobiales</taxon>
        <taxon>Methylobacteriaceae</taxon>
        <taxon>Methylobacterium</taxon>
    </lineage>
</organism>
<sequence>MDRPASQAGTYRIAELVEGQCRFACTPHTARPDAHRFCGAPVAWKAGKPTAWCPEHLAWVYEASGRASVDSAVADGAAAQVVLPHAPPTRPSRDSLTLVVEVDR</sequence>
<protein>
    <submittedName>
        <fullName evidence="1">Uncharacterized protein</fullName>
    </submittedName>
</protein>
<dbReference type="RefSeq" id="WP_230366107.1">
    <property type="nucleotide sequence ID" value="NZ_JAJALK010000004.1"/>
</dbReference>
<dbReference type="EMBL" id="JAUSWL010000003">
    <property type="protein sequence ID" value="MDQ0543293.1"/>
    <property type="molecule type" value="Genomic_DNA"/>
</dbReference>
<dbReference type="AlphaFoldDB" id="A0AAJ1TST8"/>
<accession>A0AAJ1TST8</accession>
<gene>
    <name evidence="1" type="ORF">QO001_002219</name>
</gene>
<comment type="caution">
    <text evidence="1">The sequence shown here is derived from an EMBL/GenBank/DDBJ whole genome shotgun (WGS) entry which is preliminary data.</text>
</comment>
<reference evidence="1" key="1">
    <citation type="submission" date="2023-07" db="EMBL/GenBank/DDBJ databases">
        <title>Genomic Encyclopedia of Type Strains, Phase IV (KMG-IV): sequencing the most valuable type-strain genomes for metagenomic binning, comparative biology and taxonomic classification.</title>
        <authorList>
            <person name="Goeker M."/>
        </authorList>
    </citation>
    <scope>NUCLEOTIDE SEQUENCE</scope>
    <source>
        <strain evidence="1">DSM 19569</strain>
    </source>
</reference>
<proteinExistence type="predicted"/>
<dbReference type="Proteomes" id="UP001223420">
    <property type="component" value="Unassembled WGS sequence"/>
</dbReference>
<evidence type="ECO:0000313" key="2">
    <source>
        <dbReference type="Proteomes" id="UP001223420"/>
    </source>
</evidence>
<evidence type="ECO:0000313" key="1">
    <source>
        <dbReference type="EMBL" id="MDQ0543293.1"/>
    </source>
</evidence>
<name>A0AAJ1TST8_9HYPH</name>